<dbReference type="SUPFAM" id="SSF53822">
    <property type="entry name" value="Periplasmic binding protein-like I"/>
    <property type="match status" value="1"/>
</dbReference>
<reference evidence="6 7" key="1">
    <citation type="submission" date="2017-06" db="EMBL/GenBank/DDBJ databases">
        <title>Genome sequencing of cyanobaciteial culture collection at National Institute for Environmental Studies (NIES).</title>
        <authorList>
            <person name="Hirose Y."/>
            <person name="Shimura Y."/>
            <person name="Fujisawa T."/>
            <person name="Nakamura Y."/>
            <person name="Kawachi M."/>
        </authorList>
    </citation>
    <scope>NUCLEOTIDE SEQUENCE [LARGE SCALE GENOMIC DNA]</scope>
    <source>
        <strain evidence="6 7">NIES-267</strain>
    </source>
</reference>
<keyword evidence="3" id="KW-0802">TPR repeat</keyword>
<gene>
    <name evidence="6" type="ORF">NIES267_68800</name>
</gene>
<evidence type="ECO:0000259" key="4">
    <source>
        <dbReference type="Pfam" id="PF12770"/>
    </source>
</evidence>
<accession>A0A1Z4M1V5</accession>
<evidence type="ECO:0000256" key="1">
    <source>
        <dbReference type="ARBA" id="ARBA00010062"/>
    </source>
</evidence>
<sequence length="880" mass="99283">MNKLVVLNIDEGSFEQGFPVRLGIGEDGRIHYRNTVTLPPAPEIPRLYNEWQDKYRHLGDNGENRQIDVPSAQVTRVSIIEDENEARNKFEEYLHRWFSQLPWRELQVRIEERTQPNEIIRVIIDTNNIYFKKLPWHLWKLFHNRSHAEFALSAEYAPPTETLKRPVKVLAIFGGSQGLDLTSDKELIETLRSRGAKVTWLEQPQRQILNESLWNQHWDILFFAGHSSSGEECKTGQIQINNSETISLTRVKNALKAAVKKGLKLAIFNSCDGLGLADELRGVGVPQMIVMREPVPDAVARQFLKYFLEDFSQGNSLYIAVRNARQRLEWMEDEFPCASWLPVICQNPAAHPFIWAESPIKHLKKWVVGGIAVTLIFTGNYIRDNLLEVSGINNYIPISTKNQPSPKPSIESKSPKTLQGLGDNFSWGEKILIGYNSNQWKQRGIETFSQKNYEESIIYFEKSLQLIPNDPETLIYLNNAVAMKPSDSDKLPALNTGTPKPCVIQNQKPLKIAVIAPMFGNTTNQINEEILRGVAQAQNKTNRRCGIKGRLLQIIIVDDKDKTSTSKKVAKKLTKNEDILAVVGHYSSKATIATGEVYKKKQMVVVSPTSTAVRKSRQRDYGINLNQYVFRTPTNDGIAIKDLVNYMVRKLGKTEAAIVYDSSGSYSKTYREELKNQLQSIENGRLINLSECDLFNNANLENCVEIANQIVNVLVLVPETGVTFNKALGILDSNNASNLTLFGGDSLYSKAVENQGQKVQNFMIPIPWFQNESNQTPFESDAQKLWNAQVNWRTAMSYDATMTIVEGLKRIDGNPTRKGLQKVLSAEDFSAPGAAGNVEFDQNGDRKITPENDAEIGVIVEVKCDNPPSGNCRFVRVPQQ</sequence>
<protein>
    <submittedName>
        <fullName evidence="6">Extracellular ligand-binding receptor</fullName>
    </submittedName>
</protein>
<evidence type="ECO:0000313" key="7">
    <source>
        <dbReference type="Proteomes" id="UP000218418"/>
    </source>
</evidence>
<dbReference type="Pfam" id="PF12770">
    <property type="entry name" value="CHAT"/>
    <property type="match status" value="1"/>
</dbReference>
<dbReference type="InterPro" id="IPR024983">
    <property type="entry name" value="CHAT_dom"/>
</dbReference>
<feature type="domain" description="CHAT" evidence="4">
    <location>
        <begin position="187"/>
        <end position="356"/>
    </location>
</feature>
<dbReference type="SMART" id="SM00028">
    <property type="entry name" value="TPR"/>
    <property type="match status" value="1"/>
</dbReference>
<dbReference type="InterPro" id="IPR028082">
    <property type="entry name" value="Peripla_BP_I"/>
</dbReference>
<dbReference type="Proteomes" id="UP000218418">
    <property type="component" value="Chromosome"/>
</dbReference>
<dbReference type="PROSITE" id="PS50005">
    <property type="entry name" value="TPR"/>
    <property type="match status" value="1"/>
</dbReference>
<dbReference type="Gene3D" id="1.25.40.10">
    <property type="entry name" value="Tetratricopeptide repeat domain"/>
    <property type="match status" value="1"/>
</dbReference>
<comment type="similarity">
    <text evidence="1">Belongs to the leucine-binding protein family.</text>
</comment>
<dbReference type="InterPro" id="IPR011990">
    <property type="entry name" value="TPR-like_helical_dom_sf"/>
</dbReference>
<dbReference type="SUPFAM" id="SSF48452">
    <property type="entry name" value="TPR-like"/>
    <property type="match status" value="1"/>
</dbReference>
<evidence type="ECO:0000256" key="2">
    <source>
        <dbReference type="ARBA" id="ARBA00022729"/>
    </source>
</evidence>
<evidence type="ECO:0000256" key="3">
    <source>
        <dbReference type="PROSITE-ProRule" id="PRU00339"/>
    </source>
</evidence>
<proteinExistence type="inferred from homology"/>
<dbReference type="InterPro" id="IPR051010">
    <property type="entry name" value="BCAA_transport"/>
</dbReference>
<dbReference type="PANTHER" id="PTHR30483:SF6">
    <property type="entry name" value="PERIPLASMIC BINDING PROTEIN OF ABC TRANSPORTER FOR NATURAL AMINO ACIDS"/>
    <property type="match status" value="1"/>
</dbReference>
<dbReference type="Pfam" id="PF13458">
    <property type="entry name" value="Peripla_BP_6"/>
    <property type="match status" value="1"/>
</dbReference>
<feature type="repeat" description="TPR" evidence="3">
    <location>
        <begin position="437"/>
        <end position="470"/>
    </location>
</feature>
<evidence type="ECO:0000313" key="6">
    <source>
        <dbReference type="EMBL" id="BAY87358.1"/>
    </source>
</evidence>
<keyword evidence="6" id="KW-0675">Receptor</keyword>
<dbReference type="AlphaFoldDB" id="A0A1Z4M1V5"/>
<dbReference type="Gene3D" id="3.40.50.2300">
    <property type="match status" value="2"/>
</dbReference>
<keyword evidence="7" id="KW-1185">Reference proteome</keyword>
<organism evidence="6 7">
    <name type="scientific">Calothrix parasitica NIES-267</name>
    <dbReference type="NCBI Taxonomy" id="1973488"/>
    <lineage>
        <taxon>Bacteria</taxon>
        <taxon>Bacillati</taxon>
        <taxon>Cyanobacteriota</taxon>
        <taxon>Cyanophyceae</taxon>
        <taxon>Nostocales</taxon>
        <taxon>Calotrichaceae</taxon>
        <taxon>Calothrix</taxon>
    </lineage>
</organism>
<dbReference type="InterPro" id="IPR019734">
    <property type="entry name" value="TPR_rpt"/>
</dbReference>
<feature type="domain" description="Leucine-binding protein" evidence="5">
    <location>
        <begin position="509"/>
        <end position="844"/>
    </location>
</feature>
<name>A0A1Z4M1V5_9CYAN</name>
<dbReference type="OrthoDB" id="446586at2"/>
<dbReference type="EMBL" id="AP018227">
    <property type="protein sequence ID" value="BAY87358.1"/>
    <property type="molecule type" value="Genomic_DNA"/>
</dbReference>
<dbReference type="CDD" id="cd06268">
    <property type="entry name" value="PBP1_ABC_transporter_LIVBP-like"/>
    <property type="match status" value="1"/>
</dbReference>
<dbReference type="InterPro" id="IPR028081">
    <property type="entry name" value="Leu-bd"/>
</dbReference>
<keyword evidence="2" id="KW-0732">Signal</keyword>
<dbReference type="PANTHER" id="PTHR30483">
    <property type="entry name" value="LEUCINE-SPECIFIC-BINDING PROTEIN"/>
    <property type="match status" value="1"/>
</dbReference>
<evidence type="ECO:0000259" key="5">
    <source>
        <dbReference type="Pfam" id="PF13458"/>
    </source>
</evidence>